<evidence type="ECO:0000256" key="6">
    <source>
        <dbReference type="ARBA" id="ARBA00023125"/>
    </source>
</evidence>
<dbReference type="PANTHER" id="PTHR13604:SF0">
    <property type="entry name" value="ABASIC SITE PROCESSING PROTEIN HMCES"/>
    <property type="match status" value="1"/>
</dbReference>
<dbReference type="Pfam" id="PF02586">
    <property type="entry name" value="SRAP"/>
    <property type="match status" value="1"/>
</dbReference>
<comment type="similarity">
    <text evidence="1 8">Belongs to the SOS response-associated peptidase family.</text>
</comment>
<evidence type="ECO:0000256" key="8">
    <source>
        <dbReference type="RuleBase" id="RU364100"/>
    </source>
</evidence>
<gene>
    <name evidence="9" type="ORF">SAMN05216474_2387</name>
</gene>
<keyword evidence="3" id="KW-0227">DNA damage</keyword>
<dbReference type="GO" id="GO:0016829">
    <property type="term" value="F:lyase activity"/>
    <property type="evidence" value="ECO:0007669"/>
    <property type="project" value="UniProtKB-KW"/>
</dbReference>
<keyword evidence="5" id="KW-0190">Covalent protein-DNA linkage</keyword>
<dbReference type="PANTHER" id="PTHR13604">
    <property type="entry name" value="DC12-RELATED"/>
    <property type="match status" value="1"/>
</dbReference>
<sequence>MCYSNSLTSKTESFKDKYKLSAQVNFQVDPTYYVSAFTHPLWPIITDQGVEMMEWGLIPSWFRKDPKEIHNNTLNARVETVHEKASFKNVIERNHCLIPSTGFFEWQTLGKTKVPYFITVKDQPLYSFAGIYDTWISPEGKAIKSFSMLTCEANELMAEIHNTKKRMPIILPHTQEDAWVHNEMKTQDLQLFPSEEMKAIEISRKIINSPQPNRKEVQEEFHNKDFFQGSLF</sequence>
<dbReference type="InterPro" id="IPR036590">
    <property type="entry name" value="SRAP-like"/>
</dbReference>
<keyword evidence="4 8" id="KW-0378">Hydrolase</keyword>
<dbReference type="GO" id="GO:0008233">
    <property type="term" value="F:peptidase activity"/>
    <property type="evidence" value="ECO:0007669"/>
    <property type="project" value="UniProtKB-KW"/>
</dbReference>
<dbReference type="SUPFAM" id="SSF143081">
    <property type="entry name" value="BB1717-like"/>
    <property type="match status" value="1"/>
</dbReference>
<dbReference type="STRING" id="477690.SAMN05216474_2387"/>
<evidence type="ECO:0000256" key="2">
    <source>
        <dbReference type="ARBA" id="ARBA00022670"/>
    </source>
</evidence>
<evidence type="ECO:0000256" key="4">
    <source>
        <dbReference type="ARBA" id="ARBA00022801"/>
    </source>
</evidence>
<organism evidence="9 10">
    <name type="scientific">Lishizhenia tianjinensis</name>
    <dbReference type="NCBI Taxonomy" id="477690"/>
    <lineage>
        <taxon>Bacteria</taxon>
        <taxon>Pseudomonadati</taxon>
        <taxon>Bacteroidota</taxon>
        <taxon>Flavobacteriia</taxon>
        <taxon>Flavobacteriales</taxon>
        <taxon>Crocinitomicaceae</taxon>
        <taxon>Lishizhenia</taxon>
    </lineage>
</organism>
<dbReference type="EC" id="3.4.-.-" evidence="8"/>
<dbReference type="EMBL" id="FPAS01000004">
    <property type="protein sequence ID" value="SFT79782.1"/>
    <property type="molecule type" value="Genomic_DNA"/>
</dbReference>
<evidence type="ECO:0000313" key="9">
    <source>
        <dbReference type="EMBL" id="SFT79782.1"/>
    </source>
</evidence>
<keyword evidence="10" id="KW-1185">Reference proteome</keyword>
<dbReference type="RefSeq" id="WP_090250200.1">
    <property type="nucleotide sequence ID" value="NZ_FPAS01000004.1"/>
</dbReference>
<reference evidence="9 10" key="1">
    <citation type="submission" date="2016-10" db="EMBL/GenBank/DDBJ databases">
        <authorList>
            <person name="de Groot N.N."/>
        </authorList>
    </citation>
    <scope>NUCLEOTIDE SEQUENCE [LARGE SCALE GENOMIC DNA]</scope>
    <source>
        <strain evidence="9 10">CGMCC 1.7005</strain>
    </source>
</reference>
<dbReference type="AlphaFoldDB" id="A0A1I7AY22"/>
<keyword evidence="6" id="KW-0238">DNA-binding</keyword>
<dbReference type="Gene3D" id="3.90.1680.10">
    <property type="entry name" value="SOS response associated peptidase-like"/>
    <property type="match status" value="1"/>
</dbReference>
<evidence type="ECO:0000256" key="5">
    <source>
        <dbReference type="ARBA" id="ARBA00023124"/>
    </source>
</evidence>
<evidence type="ECO:0000313" key="10">
    <source>
        <dbReference type="Proteomes" id="UP000236454"/>
    </source>
</evidence>
<protein>
    <recommendedName>
        <fullName evidence="8">Abasic site processing protein</fullName>
        <ecNumber evidence="8">3.4.-.-</ecNumber>
    </recommendedName>
</protein>
<dbReference type="GO" id="GO:0106300">
    <property type="term" value="P:protein-DNA covalent cross-linking repair"/>
    <property type="evidence" value="ECO:0007669"/>
    <property type="project" value="InterPro"/>
</dbReference>
<keyword evidence="7" id="KW-0456">Lyase</keyword>
<dbReference type="GO" id="GO:0006508">
    <property type="term" value="P:proteolysis"/>
    <property type="evidence" value="ECO:0007669"/>
    <property type="project" value="UniProtKB-KW"/>
</dbReference>
<dbReference type="InterPro" id="IPR003738">
    <property type="entry name" value="SRAP"/>
</dbReference>
<dbReference type="GO" id="GO:0003697">
    <property type="term" value="F:single-stranded DNA binding"/>
    <property type="evidence" value="ECO:0007669"/>
    <property type="project" value="InterPro"/>
</dbReference>
<name>A0A1I7AY22_9FLAO</name>
<dbReference type="Proteomes" id="UP000236454">
    <property type="component" value="Unassembled WGS sequence"/>
</dbReference>
<dbReference type="OrthoDB" id="9782620at2"/>
<evidence type="ECO:0000256" key="7">
    <source>
        <dbReference type="ARBA" id="ARBA00023239"/>
    </source>
</evidence>
<evidence type="ECO:0000256" key="1">
    <source>
        <dbReference type="ARBA" id="ARBA00008136"/>
    </source>
</evidence>
<keyword evidence="2 8" id="KW-0645">Protease</keyword>
<evidence type="ECO:0000256" key="3">
    <source>
        <dbReference type="ARBA" id="ARBA00022763"/>
    </source>
</evidence>
<proteinExistence type="inferred from homology"/>
<accession>A0A1I7AY22</accession>